<name>A0ABQ5U147_9GAMM</name>
<organism evidence="3 4">
    <name type="scientific">Methylophaga thalassica</name>
    <dbReference type="NCBI Taxonomy" id="40223"/>
    <lineage>
        <taxon>Bacteria</taxon>
        <taxon>Pseudomonadati</taxon>
        <taxon>Pseudomonadota</taxon>
        <taxon>Gammaproteobacteria</taxon>
        <taxon>Thiotrichales</taxon>
        <taxon>Piscirickettsiaceae</taxon>
        <taxon>Methylophaga</taxon>
    </lineage>
</organism>
<sequence>MTQPLTKTDPINQACIWAARLWADDASEQDKHNFQQWLEADPIHEKAWQQVLNLQQQFNAVPDRHVGSKVLQHRSGISRRQLLTVAGVGIGVGAISMDRWLPSQVNGTSYVTAKGEIRHWQLSDGTTLALNTDSKVDVQFDAVSRKIILLHGEISIDTGKDARPLSIVSRDGVIEPLGTRFNVQQSELETQLTVFEGRVRITPTETPDLHTIVPAGEGVNFSAVQIAQPFQADPISSLWQEGKLAVADMPLNEFVQQLARYRTGIVRVSPELNRLTITGIFSVQDSDRVLEKLTEILPVRVSYFTPYWVSIKPLTS</sequence>
<evidence type="ECO:0000313" key="4">
    <source>
        <dbReference type="Proteomes" id="UP001161423"/>
    </source>
</evidence>
<gene>
    <name evidence="3" type="primary">foxR_2</name>
    <name evidence="3" type="ORF">GCM10007891_23590</name>
</gene>
<dbReference type="PIRSF" id="PIRSF018266">
    <property type="entry name" value="FecR"/>
    <property type="match status" value="1"/>
</dbReference>
<dbReference type="RefSeq" id="WP_284723456.1">
    <property type="nucleotide sequence ID" value="NZ_BSND01000006.1"/>
</dbReference>
<dbReference type="EMBL" id="BSND01000006">
    <property type="protein sequence ID" value="GLQ00506.1"/>
    <property type="molecule type" value="Genomic_DNA"/>
</dbReference>
<reference evidence="3" key="1">
    <citation type="journal article" date="2014" name="Int. J. Syst. Evol. Microbiol.">
        <title>Complete genome of a new Firmicutes species belonging to the dominant human colonic microbiota ('Ruminococcus bicirculans') reveals two chromosomes and a selective capacity to utilize plant glucans.</title>
        <authorList>
            <consortium name="NISC Comparative Sequencing Program"/>
            <person name="Wegmann U."/>
            <person name="Louis P."/>
            <person name="Goesmann A."/>
            <person name="Henrissat B."/>
            <person name="Duncan S.H."/>
            <person name="Flint H.J."/>
        </authorList>
    </citation>
    <scope>NUCLEOTIDE SEQUENCE</scope>
    <source>
        <strain evidence="3">NBRC 102424</strain>
    </source>
</reference>
<dbReference type="PANTHER" id="PTHR30273:SF2">
    <property type="entry name" value="PROTEIN FECR"/>
    <property type="match status" value="1"/>
</dbReference>
<protein>
    <submittedName>
        <fullName evidence="3">Anti-sigma factor FoxR</fullName>
    </submittedName>
</protein>
<dbReference type="Proteomes" id="UP001161423">
    <property type="component" value="Unassembled WGS sequence"/>
</dbReference>
<dbReference type="Pfam" id="PF04773">
    <property type="entry name" value="FecR"/>
    <property type="match status" value="1"/>
</dbReference>
<dbReference type="InterPro" id="IPR032623">
    <property type="entry name" value="FecR_N"/>
</dbReference>
<feature type="domain" description="FecR N-terminal" evidence="2">
    <location>
        <begin position="13"/>
        <end position="52"/>
    </location>
</feature>
<accession>A0ABQ5U147</accession>
<proteinExistence type="predicted"/>
<dbReference type="Gene3D" id="3.55.50.30">
    <property type="match status" value="1"/>
</dbReference>
<dbReference type="Gene3D" id="2.60.120.1440">
    <property type="match status" value="1"/>
</dbReference>
<reference evidence="3" key="2">
    <citation type="submission" date="2023-01" db="EMBL/GenBank/DDBJ databases">
        <title>Draft genome sequence of Methylophaga thalassica strain NBRC 102424.</title>
        <authorList>
            <person name="Sun Q."/>
            <person name="Mori K."/>
        </authorList>
    </citation>
    <scope>NUCLEOTIDE SEQUENCE</scope>
    <source>
        <strain evidence="3">NBRC 102424</strain>
    </source>
</reference>
<dbReference type="Pfam" id="PF16220">
    <property type="entry name" value="DUF4880"/>
    <property type="match status" value="1"/>
</dbReference>
<evidence type="ECO:0000259" key="2">
    <source>
        <dbReference type="Pfam" id="PF16220"/>
    </source>
</evidence>
<evidence type="ECO:0000259" key="1">
    <source>
        <dbReference type="Pfam" id="PF04773"/>
    </source>
</evidence>
<evidence type="ECO:0000313" key="3">
    <source>
        <dbReference type="EMBL" id="GLQ00506.1"/>
    </source>
</evidence>
<keyword evidence="4" id="KW-1185">Reference proteome</keyword>
<comment type="caution">
    <text evidence="3">The sequence shown here is derived from an EMBL/GenBank/DDBJ whole genome shotgun (WGS) entry which is preliminary data.</text>
</comment>
<dbReference type="InterPro" id="IPR012373">
    <property type="entry name" value="Ferrdict_sens_TM"/>
</dbReference>
<feature type="domain" description="FecR protein" evidence="1">
    <location>
        <begin position="110"/>
        <end position="200"/>
    </location>
</feature>
<dbReference type="PANTHER" id="PTHR30273">
    <property type="entry name" value="PERIPLASMIC SIGNAL SENSOR AND SIGMA FACTOR ACTIVATOR FECR-RELATED"/>
    <property type="match status" value="1"/>
</dbReference>
<dbReference type="InterPro" id="IPR006860">
    <property type="entry name" value="FecR"/>
</dbReference>